<evidence type="ECO:0000256" key="4">
    <source>
        <dbReference type="ARBA" id="ARBA00015647"/>
    </source>
</evidence>
<dbReference type="OrthoDB" id="2020436at2759"/>
<dbReference type="UniPathway" id="UPA00028">
    <property type="reaction ID" value="UER00005"/>
</dbReference>
<dbReference type="PANTHER" id="PTHR21299:SF1">
    <property type="entry name" value="PANTOATE--BETA-ALANINE LIGASE"/>
    <property type="match status" value="1"/>
</dbReference>
<evidence type="ECO:0000256" key="8">
    <source>
        <dbReference type="ARBA" id="ARBA00022840"/>
    </source>
</evidence>
<keyword evidence="8" id="KW-0067">ATP-binding</keyword>
<protein>
    <recommendedName>
        <fullName evidence="4">Pantoate--beta-alanine ligase</fullName>
        <ecNumber evidence="3">6.3.2.1</ecNumber>
    </recommendedName>
    <alternativeName>
        <fullName evidence="10">Pantoate-activating enzyme</fullName>
    </alternativeName>
    <alternativeName>
        <fullName evidence="9">Pantothenate synthetase</fullName>
    </alternativeName>
</protein>
<evidence type="ECO:0000256" key="5">
    <source>
        <dbReference type="ARBA" id="ARBA00022598"/>
    </source>
</evidence>
<dbReference type="HOGENOM" id="CLU_047148_1_0_1"/>
<dbReference type="InterPro" id="IPR042176">
    <property type="entry name" value="Pantoate_ligase_C"/>
</dbReference>
<dbReference type="HAMAP" id="MF_00158">
    <property type="entry name" value="PanC"/>
    <property type="match status" value="1"/>
</dbReference>
<evidence type="ECO:0000313" key="12">
    <source>
        <dbReference type="EMBL" id="EER36102.1"/>
    </source>
</evidence>
<dbReference type="GO" id="GO:0015940">
    <property type="term" value="P:pantothenate biosynthetic process"/>
    <property type="evidence" value="ECO:0007669"/>
    <property type="project" value="UniProtKB-UniPathway"/>
</dbReference>
<dbReference type="CDD" id="cd00560">
    <property type="entry name" value="PanC"/>
    <property type="match status" value="1"/>
</dbReference>
<dbReference type="Proteomes" id="UP000002037">
    <property type="component" value="Unassembled WGS sequence"/>
</dbReference>
<evidence type="ECO:0000256" key="7">
    <source>
        <dbReference type="ARBA" id="ARBA00022741"/>
    </source>
</evidence>
<evidence type="ECO:0000256" key="9">
    <source>
        <dbReference type="ARBA" id="ARBA00029902"/>
    </source>
</evidence>
<comment type="similarity">
    <text evidence="2">Belongs to the pantothenate synthetase family.</text>
</comment>
<reference evidence="12 13" key="1">
    <citation type="journal article" date="2009" name="Nature">
        <title>Evolution of pathogenicity and sexual reproduction in eight Candida genomes.</title>
        <authorList>
            <person name="Butler G."/>
            <person name="Rasmussen M.D."/>
            <person name="Lin M.F."/>
            <person name="Santos M.A."/>
            <person name="Sakthikumar S."/>
            <person name="Munro C.A."/>
            <person name="Rheinbay E."/>
            <person name="Grabherr M."/>
            <person name="Forche A."/>
            <person name="Reedy J.L."/>
            <person name="Agrafioti I."/>
            <person name="Arnaud M.B."/>
            <person name="Bates S."/>
            <person name="Brown A.J."/>
            <person name="Brunke S."/>
            <person name="Costanzo M.C."/>
            <person name="Fitzpatrick D.A."/>
            <person name="de Groot P.W."/>
            <person name="Harris D."/>
            <person name="Hoyer L.L."/>
            <person name="Hube B."/>
            <person name="Klis F.M."/>
            <person name="Kodira C."/>
            <person name="Lennard N."/>
            <person name="Logue M.E."/>
            <person name="Martin R."/>
            <person name="Neiman A.M."/>
            <person name="Nikolaou E."/>
            <person name="Quail M.A."/>
            <person name="Quinn J."/>
            <person name="Santos M.C."/>
            <person name="Schmitzberger F.F."/>
            <person name="Sherlock G."/>
            <person name="Shah P."/>
            <person name="Silverstein K.A."/>
            <person name="Skrzypek M.S."/>
            <person name="Soll D."/>
            <person name="Staggs R."/>
            <person name="Stansfield I."/>
            <person name="Stumpf M.P."/>
            <person name="Sudbery P.E."/>
            <person name="Srikantha T."/>
            <person name="Zeng Q."/>
            <person name="Berman J."/>
            <person name="Berriman M."/>
            <person name="Heitman J."/>
            <person name="Gow N.A."/>
            <person name="Lorenz M.C."/>
            <person name="Birren B.W."/>
            <person name="Kellis M."/>
            <person name="Cuomo C.A."/>
        </authorList>
    </citation>
    <scope>NUCLEOTIDE SEQUENCE [LARGE SCALE GENOMIC DNA]</scope>
    <source>
        <strain evidence="13">ATCC MYA-3404 / T1</strain>
    </source>
</reference>
<dbReference type="Gene3D" id="3.40.50.620">
    <property type="entry name" value="HUPs"/>
    <property type="match status" value="1"/>
</dbReference>
<dbReference type="NCBIfam" id="TIGR00125">
    <property type="entry name" value="cyt_tran_rel"/>
    <property type="match status" value="1"/>
</dbReference>
<dbReference type="FunFam" id="3.40.50.620:FF:000013">
    <property type="entry name" value="Pantothenate synthetase"/>
    <property type="match status" value="1"/>
</dbReference>
<dbReference type="EC" id="6.3.2.1" evidence="3"/>
<gene>
    <name evidence="12" type="ORF">CTRG_00841</name>
</gene>
<dbReference type="InterPro" id="IPR003721">
    <property type="entry name" value="Pantoate_ligase"/>
</dbReference>
<evidence type="ECO:0000256" key="6">
    <source>
        <dbReference type="ARBA" id="ARBA00022655"/>
    </source>
</evidence>
<dbReference type="InterPro" id="IPR014729">
    <property type="entry name" value="Rossmann-like_a/b/a_fold"/>
</dbReference>
<dbReference type="Gene3D" id="3.30.1300.10">
    <property type="entry name" value="Pantoate-beta-alanine ligase, C-terminal domain"/>
    <property type="match status" value="1"/>
</dbReference>
<dbReference type="Pfam" id="PF02569">
    <property type="entry name" value="Pantoate_ligase"/>
    <property type="match status" value="1"/>
</dbReference>
<dbReference type="VEuPathDB" id="FungiDB:CTRG_00841"/>
<comment type="pathway">
    <text evidence="1">Cofactor biosynthesis; (R)-pantothenate biosynthesis; (R)-pantothenate from (R)-pantoate and beta-alanine: step 1/1.</text>
</comment>
<dbReference type="EMBL" id="GG692395">
    <property type="protein sequence ID" value="EER36102.1"/>
    <property type="molecule type" value="Genomic_DNA"/>
</dbReference>
<evidence type="ECO:0000256" key="1">
    <source>
        <dbReference type="ARBA" id="ARBA00004990"/>
    </source>
</evidence>
<evidence type="ECO:0000256" key="3">
    <source>
        <dbReference type="ARBA" id="ARBA00012219"/>
    </source>
</evidence>
<proteinExistence type="inferred from homology"/>
<dbReference type="RefSeq" id="XP_002546060.1">
    <property type="nucleotide sequence ID" value="XM_002546014.1"/>
</dbReference>
<dbReference type="KEGG" id="ctp:CTRG_00841"/>
<comment type="catalytic activity">
    <reaction evidence="11">
        <text>(R)-pantoate + beta-alanine + ATP = (R)-pantothenate + AMP + diphosphate + H(+)</text>
        <dbReference type="Rhea" id="RHEA:10912"/>
        <dbReference type="ChEBI" id="CHEBI:15378"/>
        <dbReference type="ChEBI" id="CHEBI:15980"/>
        <dbReference type="ChEBI" id="CHEBI:29032"/>
        <dbReference type="ChEBI" id="CHEBI:30616"/>
        <dbReference type="ChEBI" id="CHEBI:33019"/>
        <dbReference type="ChEBI" id="CHEBI:57966"/>
        <dbReference type="ChEBI" id="CHEBI:456215"/>
        <dbReference type="EC" id="6.3.2.1"/>
    </reaction>
</comment>
<keyword evidence="5" id="KW-0436">Ligase</keyword>
<evidence type="ECO:0000256" key="2">
    <source>
        <dbReference type="ARBA" id="ARBA00009256"/>
    </source>
</evidence>
<evidence type="ECO:0000313" key="13">
    <source>
        <dbReference type="Proteomes" id="UP000002037"/>
    </source>
</evidence>
<dbReference type="STRING" id="294747.C5M452"/>
<sequence length="311" mass="35016">MTVSRTPKILRTVAQVRQWRQALLQNNNQTVGFIPTMGALHSGHLSLIQSSLNENDKTIISIFVNPSQFAPHEDLDNYPRTLDSDIKLINDTFKIKSVDAVFVPKISEMYPSGITLDINKQRGAFINVLGCSEQLEGITRPNFFRGVATVVTKLINIVQPTNIYFGQKDAQQCIVIKNLVKDLLIPTNVKILPTLREENGLAMSSRNQYLSKDMKQRSSLIYKGLSQGEKYYELNKNQGKVKSSDILKEIKSIIESDKDFDIEYISINHPETLDELEFVEPGIGALVSTAVKVPKENSNEMARLIDNIILH</sequence>
<dbReference type="NCBIfam" id="TIGR00018">
    <property type="entry name" value="panC"/>
    <property type="match status" value="1"/>
</dbReference>
<evidence type="ECO:0000256" key="11">
    <source>
        <dbReference type="ARBA" id="ARBA00048258"/>
    </source>
</evidence>
<dbReference type="GeneID" id="8298296"/>
<dbReference type="SUPFAM" id="SSF52374">
    <property type="entry name" value="Nucleotidylyl transferase"/>
    <property type="match status" value="1"/>
</dbReference>
<keyword evidence="13" id="KW-1185">Reference proteome</keyword>
<organism evidence="12 13">
    <name type="scientific">Candida tropicalis (strain ATCC MYA-3404 / T1)</name>
    <name type="common">Yeast</name>
    <dbReference type="NCBI Taxonomy" id="294747"/>
    <lineage>
        <taxon>Eukaryota</taxon>
        <taxon>Fungi</taxon>
        <taxon>Dikarya</taxon>
        <taxon>Ascomycota</taxon>
        <taxon>Saccharomycotina</taxon>
        <taxon>Pichiomycetes</taxon>
        <taxon>Debaryomycetaceae</taxon>
        <taxon>Candida/Lodderomyces clade</taxon>
        <taxon>Candida</taxon>
    </lineage>
</organism>
<keyword evidence="7" id="KW-0547">Nucleotide-binding</keyword>
<keyword evidence="6" id="KW-0566">Pantothenate biosynthesis</keyword>
<name>C5M452_CANTT</name>
<dbReference type="eggNOG" id="KOG3042">
    <property type="taxonomic scope" value="Eukaryota"/>
</dbReference>
<accession>C5M452</accession>
<dbReference type="AlphaFoldDB" id="C5M452"/>
<dbReference type="InterPro" id="IPR004821">
    <property type="entry name" value="Cyt_trans-like"/>
</dbReference>
<dbReference type="PANTHER" id="PTHR21299">
    <property type="entry name" value="CYTIDYLATE KINASE/PANTOATE-BETA-ALANINE LIGASE"/>
    <property type="match status" value="1"/>
</dbReference>
<dbReference type="GO" id="GO:0005524">
    <property type="term" value="F:ATP binding"/>
    <property type="evidence" value="ECO:0007669"/>
    <property type="project" value="UniProtKB-KW"/>
</dbReference>
<dbReference type="GO" id="GO:0004592">
    <property type="term" value="F:pantoate-beta-alanine ligase activity"/>
    <property type="evidence" value="ECO:0007669"/>
    <property type="project" value="UniProtKB-EC"/>
</dbReference>
<evidence type="ECO:0000256" key="10">
    <source>
        <dbReference type="ARBA" id="ARBA00032806"/>
    </source>
</evidence>